<dbReference type="AlphaFoldDB" id="K0NK90"/>
<feature type="transmembrane region" description="Helical" evidence="5">
    <location>
        <begin position="356"/>
        <end position="375"/>
    </location>
</feature>
<dbReference type="InterPro" id="IPR050260">
    <property type="entry name" value="FAD-bd_OxRdtase"/>
</dbReference>
<evidence type="ECO:0000313" key="8">
    <source>
        <dbReference type="EMBL" id="CCK81966.1"/>
    </source>
</evidence>
<evidence type="ECO:0000256" key="2">
    <source>
        <dbReference type="ARBA" id="ARBA00006442"/>
    </source>
</evidence>
<dbReference type="KEGG" id="dto:TOL2_C38100"/>
<evidence type="ECO:0000256" key="1">
    <source>
        <dbReference type="ARBA" id="ARBA00001974"/>
    </source>
</evidence>
<keyword evidence="3" id="KW-0285">Flavoprotein</keyword>
<dbReference type="Gene3D" id="3.30.390.30">
    <property type="match status" value="1"/>
</dbReference>
<dbReference type="SUPFAM" id="SSF51905">
    <property type="entry name" value="FAD/NAD(P)-binding domain"/>
    <property type="match status" value="1"/>
</dbReference>
<comment type="cofactor">
    <cofactor evidence="1">
        <name>FAD</name>
        <dbReference type="ChEBI" id="CHEBI:57692"/>
    </cofactor>
</comment>
<evidence type="ECO:0000259" key="6">
    <source>
        <dbReference type="Pfam" id="PF07992"/>
    </source>
</evidence>
<keyword evidence="4" id="KW-0274">FAD</keyword>
<dbReference type="EMBL" id="FO203503">
    <property type="protein sequence ID" value="CCK81966.1"/>
    <property type="molecule type" value="Genomic_DNA"/>
</dbReference>
<proteinExistence type="inferred from homology"/>
<reference evidence="8 9" key="1">
    <citation type="journal article" date="2013" name="Environ. Microbiol.">
        <title>Complete genome, catabolic sub-proteomes and key-metabolites of Desulfobacula toluolica Tol2, a marine, aromatic compound-degrading, sulfate-reducing bacterium.</title>
        <authorList>
            <person name="Wohlbrand L."/>
            <person name="Jacob J.H."/>
            <person name="Kube M."/>
            <person name="Mussmann M."/>
            <person name="Jarling R."/>
            <person name="Beck A."/>
            <person name="Amann R."/>
            <person name="Wilkes H."/>
            <person name="Reinhardt R."/>
            <person name="Rabus R."/>
        </authorList>
    </citation>
    <scope>NUCLEOTIDE SEQUENCE [LARGE SCALE GENOMIC DNA]</scope>
    <source>
        <strain evidence="9">DSM 7467 / Tol2</strain>
    </source>
</reference>
<sequence>MKIAIIGMGPAGTGVVSTLRRHDSDAEITMFSAENVPPYSPPALGDYLITGNKEGLFRHEDDFFKTYNVKQRPGEKIVQVMPEEKQLKTQNNEIFDFDHLVIASGSSLYAPVKGADKKGIYNFKTLDGADQIKRISQEDKTAVVLGGGFIGVEIALCLAKIGIKPTLLNRRGWIMPRLLDVETAGYVEKDLRAQGVEVLLNTEGKEFVGNESVDGLLTSNGKTLTADIYIAATGVKPNIDFIKDTDIEYDQGIVVDEKLRTRYPYIYACGDVAQTIDLLSGKRKIHGLYPVAMDHAQTAACNILGMEREYERPININSLKELGFKIIVVGNQKAEEVFEYKTENILRKIYITADKIVGFVLLGDISNAGIYLSLLKKKTNVAKFKHRLLSKGFSPGFLPGMVGVN</sequence>
<dbReference type="PRINTS" id="PR00411">
    <property type="entry name" value="PNDRDTASEI"/>
</dbReference>
<evidence type="ECO:0000256" key="5">
    <source>
        <dbReference type="SAM" id="Phobius"/>
    </source>
</evidence>
<dbReference type="RefSeq" id="WP_014959148.1">
    <property type="nucleotide sequence ID" value="NC_018645.1"/>
</dbReference>
<dbReference type="Pfam" id="PF18267">
    <property type="entry name" value="Rubredoxin_C"/>
    <property type="match status" value="1"/>
</dbReference>
<dbReference type="PRINTS" id="PR00368">
    <property type="entry name" value="FADPNR"/>
</dbReference>
<dbReference type="Gene3D" id="3.50.50.60">
    <property type="entry name" value="FAD/NAD(P)-binding domain"/>
    <property type="match status" value="2"/>
</dbReference>
<dbReference type="PATRIC" id="fig|651182.5.peg.4493"/>
<evidence type="ECO:0000256" key="3">
    <source>
        <dbReference type="ARBA" id="ARBA00022630"/>
    </source>
</evidence>
<dbReference type="InterPro" id="IPR041575">
    <property type="entry name" value="Rubredoxin_C"/>
</dbReference>
<dbReference type="GO" id="GO:0016491">
    <property type="term" value="F:oxidoreductase activity"/>
    <property type="evidence" value="ECO:0007669"/>
    <property type="project" value="InterPro"/>
</dbReference>
<dbReference type="STRING" id="651182.TOL2_C38100"/>
<evidence type="ECO:0000256" key="4">
    <source>
        <dbReference type="ARBA" id="ARBA00022827"/>
    </source>
</evidence>
<dbReference type="Pfam" id="PF07992">
    <property type="entry name" value="Pyr_redox_2"/>
    <property type="match status" value="1"/>
</dbReference>
<accession>K0NK90</accession>
<dbReference type="Proteomes" id="UP000007347">
    <property type="component" value="Chromosome"/>
</dbReference>
<organism evidence="8 9">
    <name type="scientific">Desulfobacula toluolica (strain DSM 7467 / Tol2)</name>
    <dbReference type="NCBI Taxonomy" id="651182"/>
    <lineage>
        <taxon>Bacteria</taxon>
        <taxon>Pseudomonadati</taxon>
        <taxon>Thermodesulfobacteriota</taxon>
        <taxon>Desulfobacteria</taxon>
        <taxon>Desulfobacterales</taxon>
        <taxon>Desulfobacteraceae</taxon>
        <taxon>Desulfobacula</taxon>
    </lineage>
</organism>
<dbReference type="OrthoDB" id="9807946at2"/>
<keyword evidence="9" id="KW-1185">Reference proteome</keyword>
<evidence type="ECO:0000313" key="9">
    <source>
        <dbReference type="Proteomes" id="UP000007347"/>
    </source>
</evidence>
<name>K0NK90_DESTT</name>
<dbReference type="PANTHER" id="PTHR43429:SF3">
    <property type="entry name" value="NITRITE REDUCTASE [NAD(P)H]"/>
    <property type="match status" value="1"/>
</dbReference>
<dbReference type="HOGENOM" id="CLU_003291_4_4_7"/>
<dbReference type="InterPro" id="IPR036188">
    <property type="entry name" value="FAD/NAD-bd_sf"/>
</dbReference>
<protein>
    <submittedName>
        <fullName evidence="8">FAD-dependent pyridine nucleotidedisulfide oxidoreductase associated with CO dehydrogenase</fullName>
    </submittedName>
</protein>
<dbReference type="PANTHER" id="PTHR43429">
    <property type="entry name" value="PYRIDINE NUCLEOTIDE-DISULFIDE OXIDOREDUCTASE DOMAIN-CONTAINING"/>
    <property type="match status" value="1"/>
</dbReference>
<feature type="domain" description="FAD/NAD(P)-binding" evidence="6">
    <location>
        <begin position="1"/>
        <end position="293"/>
    </location>
</feature>
<keyword evidence="5" id="KW-0812">Transmembrane</keyword>
<gene>
    <name evidence="8" type="ordered locus">TOL2_C38100</name>
</gene>
<dbReference type="InterPro" id="IPR023753">
    <property type="entry name" value="FAD/NAD-binding_dom"/>
</dbReference>
<evidence type="ECO:0000259" key="7">
    <source>
        <dbReference type="Pfam" id="PF18267"/>
    </source>
</evidence>
<keyword evidence="5" id="KW-0472">Membrane</keyword>
<comment type="similarity">
    <text evidence="2">Belongs to the FAD-dependent oxidoreductase family.</text>
</comment>
<dbReference type="InterPro" id="IPR016156">
    <property type="entry name" value="FAD/NAD-linked_Rdtase_dimer_sf"/>
</dbReference>
<keyword evidence="5" id="KW-1133">Transmembrane helix</keyword>
<feature type="domain" description="NADH-rubredoxin oxidoreductase C-terminal" evidence="7">
    <location>
        <begin position="317"/>
        <end position="379"/>
    </location>
</feature>